<evidence type="ECO:0000256" key="1">
    <source>
        <dbReference type="SAM" id="MobiDB-lite"/>
    </source>
</evidence>
<proteinExistence type="predicted"/>
<sequence length="380" mass="43255">MQAYLQEAERFKDNDKTTTIFVDEIRGLAYKLEYCKHGGFAGKMKKRRGSSISRPGGAWQPSSKKSKPVRKLGSRNSRSQRRRRFLRRVQSCDFSRFLHCYLFVTRKERQIDESCGHRRALPFTRDEDLVGIEEHKERLIQWLTSGGEGQEQSSSKVTLVWGMLGVGKTTLVDYVYNTVKEDFDAAAWITVSDSYRTEDLLKKISAQLSITVDVANIEMRGLAKFIDNYLQGAFWNADDKKCPLELQELARKFIAKCQGLPIATACIGRLLSCKPQNSAKWEDVYRCLDSQFAKDVIPHAHLILKKAEDWGRKAVCTGSATCQQYKAEDIKSSSFRTISALLELEQKKTLLHAGEGNVSVTGMSPCRTHKWHLTELDCNH</sequence>
<dbReference type="AlphaFoldDB" id="D0QEJ2"/>
<dbReference type="InterPro" id="IPR027417">
    <property type="entry name" value="P-loop_NTPase"/>
</dbReference>
<dbReference type="PANTHER" id="PTHR19338:SF59">
    <property type="entry name" value="OS10G0162832 PROTEIN"/>
    <property type="match status" value="1"/>
</dbReference>
<feature type="compositionally biased region" description="Basic residues" evidence="1">
    <location>
        <begin position="64"/>
        <end position="82"/>
    </location>
</feature>
<dbReference type="GO" id="GO:0043531">
    <property type="term" value="F:ADP binding"/>
    <property type="evidence" value="ECO:0007669"/>
    <property type="project" value="InterPro"/>
</dbReference>
<organism evidence="3">
    <name type="scientific">Triticum aestivum</name>
    <name type="common">Wheat</name>
    <dbReference type="NCBI Taxonomy" id="4565"/>
    <lineage>
        <taxon>Eukaryota</taxon>
        <taxon>Viridiplantae</taxon>
        <taxon>Streptophyta</taxon>
        <taxon>Embryophyta</taxon>
        <taxon>Tracheophyta</taxon>
        <taxon>Spermatophyta</taxon>
        <taxon>Magnoliopsida</taxon>
        <taxon>Liliopsida</taxon>
        <taxon>Poales</taxon>
        <taxon>Poaceae</taxon>
        <taxon>BOP clade</taxon>
        <taxon>Pooideae</taxon>
        <taxon>Triticodae</taxon>
        <taxon>Triticeae</taxon>
        <taxon>Triticinae</taxon>
        <taxon>Triticum</taxon>
    </lineage>
</organism>
<protein>
    <submittedName>
        <fullName evidence="3">LRR19</fullName>
    </submittedName>
</protein>
<evidence type="ECO:0000313" key="3">
    <source>
        <dbReference type="EMBL" id="ACK44486.1"/>
    </source>
</evidence>
<dbReference type="SUPFAM" id="SSF52540">
    <property type="entry name" value="P-loop containing nucleoside triphosphate hydrolases"/>
    <property type="match status" value="1"/>
</dbReference>
<dbReference type="InterPro" id="IPR002182">
    <property type="entry name" value="NB-ARC"/>
</dbReference>
<dbReference type="PANTHER" id="PTHR19338">
    <property type="entry name" value="TRANSLOCASE OF INNER MITOCHONDRIAL MEMBRANE 13 HOMOLOG"/>
    <property type="match status" value="1"/>
</dbReference>
<reference evidence="3" key="1">
    <citation type="submission" date="2008-11" db="EMBL/GenBank/DDBJ databases">
        <authorList>
            <person name="Cloutier S."/>
        </authorList>
    </citation>
    <scope>NUCLEOTIDE SEQUENCE</scope>
</reference>
<feature type="region of interest" description="Disordered" evidence="1">
    <location>
        <begin position="43"/>
        <end position="82"/>
    </location>
</feature>
<accession>D0QEJ2</accession>
<name>D0QEJ2_WHEAT</name>
<dbReference type="EMBL" id="FJ447462">
    <property type="protein sequence ID" value="ACK44486.1"/>
    <property type="molecule type" value="Genomic_DNA"/>
</dbReference>
<feature type="domain" description="NB-ARC" evidence="2">
    <location>
        <begin position="133"/>
        <end position="231"/>
    </location>
</feature>
<gene>
    <name evidence="3" type="primary">LRR19</name>
</gene>
<dbReference type="Gene3D" id="3.40.50.300">
    <property type="entry name" value="P-loop containing nucleotide triphosphate hydrolases"/>
    <property type="match status" value="1"/>
</dbReference>
<evidence type="ECO:0000259" key="2">
    <source>
        <dbReference type="Pfam" id="PF00931"/>
    </source>
</evidence>
<dbReference type="Pfam" id="PF00931">
    <property type="entry name" value="NB-ARC"/>
    <property type="match status" value="1"/>
</dbReference>